<protein>
    <submittedName>
        <fullName evidence="2">Uncharacterized protein</fullName>
    </submittedName>
</protein>
<gene>
    <name evidence="2" type="ORF">DOTSEDRAFT_35071</name>
</gene>
<reference evidence="2 3" key="2">
    <citation type="journal article" date="2012" name="PLoS Pathog.">
        <title>Diverse lifestyles and strategies of plant pathogenesis encoded in the genomes of eighteen Dothideomycetes fungi.</title>
        <authorList>
            <person name="Ohm R.A."/>
            <person name="Feau N."/>
            <person name="Henrissat B."/>
            <person name="Schoch C.L."/>
            <person name="Horwitz B.A."/>
            <person name="Barry K.W."/>
            <person name="Condon B.J."/>
            <person name="Copeland A.C."/>
            <person name="Dhillon B."/>
            <person name="Glaser F."/>
            <person name="Hesse C.N."/>
            <person name="Kosti I."/>
            <person name="LaButti K."/>
            <person name="Lindquist E.A."/>
            <person name="Lucas S."/>
            <person name="Salamov A.A."/>
            <person name="Bradshaw R.E."/>
            <person name="Ciuffetti L."/>
            <person name="Hamelin R.C."/>
            <person name="Kema G.H.J."/>
            <person name="Lawrence C."/>
            <person name="Scott J.A."/>
            <person name="Spatafora J.W."/>
            <person name="Turgeon B.G."/>
            <person name="de Wit P.J.G.M."/>
            <person name="Zhong S."/>
            <person name="Goodwin S.B."/>
            <person name="Grigoriev I.V."/>
        </authorList>
    </citation>
    <scope>NUCLEOTIDE SEQUENCE [LARGE SCALE GENOMIC DNA]</scope>
    <source>
        <strain evidence="3">NZE10 / CBS 128990</strain>
    </source>
</reference>
<dbReference type="AlphaFoldDB" id="N1PMR6"/>
<evidence type="ECO:0000313" key="2">
    <source>
        <dbReference type="EMBL" id="EME44692.1"/>
    </source>
</evidence>
<evidence type="ECO:0000256" key="1">
    <source>
        <dbReference type="SAM" id="Phobius"/>
    </source>
</evidence>
<reference evidence="3" key="1">
    <citation type="journal article" date="2012" name="PLoS Genet.">
        <title>The genomes of the fungal plant pathogens Cladosporium fulvum and Dothistroma septosporum reveal adaptation to different hosts and lifestyles but also signatures of common ancestry.</title>
        <authorList>
            <person name="de Wit P.J.G.M."/>
            <person name="van der Burgt A."/>
            <person name="Oekmen B."/>
            <person name="Stergiopoulos I."/>
            <person name="Abd-Elsalam K.A."/>
            <person name="Aerts A.L."/>
            <person name="Bahkali A.H."/>
            <person name="Beenen H.G."/>
            <person name="Chettri P."/>
            <person name="Cox M.P."/>
            <person name="Datema E."/>
            <person name="de Vries R.P."/>
            <person name="Dhillon B."/>
            <person name="Ganley A.R."/>
            <person name="Griffiths S.A."/>
            <person name="Guo Y."/>
            <person name="Hamelin R.C."/>
            <person name="Henrissat B."/>
            <person name="Kabir M.S."/>
            <person name="Jashni M.K."/>
            <person name="Kema G."/>
            <person name="Klaubauf S."/>
            <person name="Lapidus A."/>
            <person name="Levasseur A."/>
            <person name="Lindquist E."/>
            <person name="Mehrabi R."/>
            <person name="Ohm R.A."/>
            <person name="Owen T.J."/>
            <person name="Salamov A."/>
            <person name="Schwelm A."/>
            <person name="Schijlen E."/>
            <person name="Sun H."/>
            <person name="van den Burg H.A."/>
            <person name="van Ham R.C.H.J."/>
            <person name="Zhang S."/>
            <person name="Goodwin S.B."/>
            <person name="Grigoriev I.V."/>
            <person name="Collemare J."/>
            <person name="Bradshaw R.E."/>
        </authorList>
    </citation>
    <scope>NUCLEOTIDE SEQUENCE [LARGE SCALE GENOMIC DNA]</scope>
    <source>
        <strain evidence="3">NZE10 / CBS 128990</strain>
    </source>
</reference>
<feature type="transmembrane region" description="Helical" evidence="1">
    <location>
        <begin position="43"/>
        <end position="59"/>
    </location>
</feature>
<proteinExistence type="predicted"/>
<dbReference type="Proteomes" id="UP000016933">
    <property type="component" value="Unassembled WGS sequence"/>
</dbReference>
<evidence type="ECO:0000313" key="3">
    <source>
        <dbReference type="Proteomes" id="UP000016933"/>
    </source>
</evidence>
<keyword evidence="1" id="KW-0472">Membrane</keyword>
<name>N1PMR6_DOTSN</name>
<accession>N1PMR6</accession>
<dbReference type="HOGENOM" id="CLU_1885716_0_0_1"/>
<keyword evidence="1" id="KW-1133">Transmembrane helix</keyword>
<sequence length="135" mass="15012">MLLADVRGMYDDDSTRSGYDVCDSLDSGPFETNRTCGTPDAGFAYRPIVIMAFVAVHVLKERRSWFVRLLLQSERPPLVGTNRIVSVFFLVFALAGYVKCSKSWGQMLRISPSDQNPALLPMPAVQVVLIDELAL</sequence>
<keyword evidence="1" id="KW-0812">Transmembrane</keyword>
<keyword evidence="3" id="KW-1185">Reference proteome</keyword>
<feature type="transmembrane region" description="Helical" evidence="1">
    <location>
        <begin position="80"/>
        <end position="98"/>
    </location>
</feature>
<organism evidence="2 3">
    <name type="scientific">Dothistroma septosporum (strain NZE10 / CBS 128990)</name>
    <name type="common">Red band needle blight fungus</name>
    <name type="synonym">Mycosphaerella pini</name>
    <dbReference type="NCBI Taxonomy" id="675120"/>
    <lineage>
        <taxon>Eukaryota</taxon>
        <taxon>Fungi</taxon>
        <taxon>Dikarya</taxon>
        <taxon>Ascomycota</taxon>
        <taxon>Pezizomycotina</taxon>
        <taxon>Dothideomycetes</taxon>
        <taxon>Dothideomycetidae</taxon>
        <taxon>Mycosphaerellales</taxon>
        <taxon>Mycosphaerellaceae</taxon>
        <taxon>Dothistroma</taxon>
    </lineage>
</organism>
<dbReference type="EMBL" id="KB446539">
    <property type="protein sequence ID" value="EME44692.1"/>
    <property type="molecule type" value="Genomic_DNA"/>
</dbReference>